<proteinExistence type="predicted"/>
<dbReference type="Proteomes" id="UP000325081">
    <property type="component" value="Unassembled WGS sequence"/>
</dbReference>
<dbReference type="GO" id="GO:0016301">
    <property type="term" value="F:kinase activity"/>
    <property type="evidence" value="ECO:0007669"/>
    <property type="project" value="UniProtKB-KW"/>
</dbReference>
<feature type="compositionally biased region" description="Basic residues" evidence="1">
    <location>
        <begin position="87"/>
        <end position="96"/>
    </location>
</feature>
<keyword evidence="2" id="KW-0418">Kinase</keyword>
<feature type="region of interest" description="Disordered" evidence="1">
    <location>
        <begin position="146"/>
        <end position="196"/>
    </location>
</feature>
<feature type="region of interest" description="Disordered" evidence="1">
    <location>
        <begin position="338"/>
        <end position="391"/>
    </location>
</feature>
<feature type="region of interest" description="Disordered" evidence="1">
    <location>
        <begin position="237"/>
        <end position="308"/>
    </location>
</feature>
<dbReference type="AlphaFoldDB" id="A0A5A7PSY9"/>
<evidence type="ECO:0000256" key="1">
    <source>
        <dbReference type="SAM" id="MobiDB-lite"/>
    </source>
</evidence>
<organism evidence="2 3">
    <name type="scientific">Striga asiatica</name>
    <name type="common">Asiatic witchweed</name>
    <name type="synonym">Buchnera asiatica</name>
    <dbReference type="NCBI Taxonomy" id="4170"/>
    <lineage>
        <taxon>Eukaryota</taxon>
        <taxon>Viridiplantae</taxon>
        <taxon>Streptophyta</taxon>
        <taxon>Embryophyta</taxon>
        <taxon>Tracheophyta</taxon>
        <taxon>Spermatophyta</taxon>
        <taxon>Magnoliopsida</taxon>
        <taxon>eudicotyledons</taxon>
        <taxon>Gunneridae</taxon>
        <taxon>Pentapetalae</taxon>
        <taxon>asterids</taxon>
        <taxon>lamiids</taxon>
        <taxon>Lamiales</taxon>
        <taxon>Orobanchaceae</taxon>
        <taxon>Buchnereae</taxon>
        <taxon>Striga</taxon>
    </lineage>
</organism>
<feature type="compositionally biased region" description="Basic and acidic residues" evidence="1">
    <location>
        <begin position="1"/>
        <end position="24"/>
    </location>
</feature>
<feature type="compositionally biased region" description="Pro residues" evidence="1">
    <location>
        <begin position="351"/>
        <end position="362"/>
    </location>
</feature>
<accession>A0A5A7PSY9</accession>
<feature type="region of interest" description="Disordered" evidence="1">
    <location>
        <begin position="426"/>
        <end position="464"/>
    </location>
</feature>
<evidence type="ECO:0000313" key="2">
    <source>
        <dbReference type="EMBL" id="GER35950.1"/>
    </source>
</evidence>
<reference evidence="3" key="1">
    <citation type="journal article" date="2019" name="Curr. Biol.">
        <title>Genome Sequence of Striga asiatica Provides Insight into the Evolution of Plant Parasitism.</title>
        <authorList>
            <person name="Yoshida S."/>
            <person name="Kim S."/>
            <person name="Wafula E.K."/>
            <person name="Tanskanen J."/>
            <person name="Kim Y.M."/>
            <person name="Honaas L."/>
            <person name="Yang Z."/>
            <person name="Spallek T."/>
            <person name="Conn C.E."/>
            <person name="Ichihashi Y."/>
            <person name="Cheong K."/>
            <person name="Cui S."/>
            <person name="Der J.P."/>
            <person name="Gundlach H."/>
            <person name="Jiao Y."/>
            <person name="Hori C."/>
            <person name="Ishida J.K."/>
            <person name="Kasahara H."/>
            <person name="Kiba T."/>
            <person name="Kim M.S."/>
            <person name="Koo N."/>
            <person name="Laohavisit A."/>
            <person name="Lee Y.H."/>
            <person name="Lumba S."/>
            <person name="McCourt P."/>
            <person name="Mortimer J.C."/>
            <person name="Mutuku J.M."/>
            <person name="Nomura T."/>
            <person name="Sasaki-Sekimoto Y."/>
            <person name="Seto Y."/>
            <person name="Wang Y."/>
            <person name="Wakatake T."/>
            <person name="Sakakibara H."/>
            <person name="Demura T."/>
            <person name="Yamaguchi S."/>
            <person name="Yoneyama K."/>
            <person name="Manabe R.I."/>
            <person name="Nelson D.C."/>
            <person name="Schulman A.H."/>
            <person name="Timko M.P."/>
            <person name="dePamphilis C.W."/>
            <person name="Choi D."/>
            <person name="Shirasu K."/>
        </authorList>
    </citation>
    <scope>NUCLEOTIDE SEQUENCE [LARGE SCALE GENOMIC DNA]</scope>
    <source>
        <strain evidence="3">cv. UVA1</strain>
    </source>
</reference>
<keyword evidence="3" id="KW-1185">Reference proteome</keyword>
<feature type="non-terminal residue" evidence="2">
    <location>
        <position position="464"/>
    </location>
</feature>
<feature type="region of interest" description="Disordered" evidence="1">
    <location>
        <begin position="87"/>
        <end position="116"/>
    </location>
</feature>
<sequence>MSRDKDRVQVYSNDYRKTSLDRKPSQARPRHSPRDPIAPSIRCSLLPHAWPAEQPKSRPSTSLNPTFCAAMAQHFSLPCRRFHAVSKPSRALRRRPQASPPRSDLQRLRASNSSDQLCTATRSRGVLIFFSRATILKPRLTAKQIFGEKASSDPRPPTGLRPSRVSTKLRKPPRVDDRNQTQATATRAFPTRSSSRSRLLSSSRRFIFDEQPLFRALGKKRSWLTILPRARTACFPRPVTEQQPGTCRPSPGDVCQANQLPSQPNSHQSRSLEKPCQRFHAVSKPSRALHRRPQASPPRSDLRRIRASNSSDQLYTATRSRGVLISFSRATILKPRLTAKQISGEKASSDPRPPTGLRPSRPPRVDDRNQTQATATRAFPTRSSSRSRLLSSSRRFISDEQPLFRALGKKRSWLTILPRARTTCFPRPVTEQQPGTCRPSPGDVCQANQVPSQPNSHQSRSLEK</sequence>
<dbReference type="EMBL" id="BKCP01005061">
    <property type="protein sequence ID" value="GER35950.1"/>
    <property type="molecule type" value="Genomic_DNA"/>
</dbReference>
<comment type="caution">
    <text evidence="2">The sequence shown here is derived from an EMBL/GenBank/DDBJ whole genome shotgun (WGS) entry which is preliminary data.</text>
</comment>
<keyword evidence="2" id="KW-0808">Transferase</keyword>
<protein>
    <submittedName>
        <fullName evidence="2">Leucine-rich repeat serine/threonine-protein kinase 1</fullName>
    </submittedName>
</protein>
<feature type="compositionally biased region" description="Polar residues" evidence="1">
    <location>
        <begin position="256"/>
        <end position="269"/>
    </location>
</feature>
<evidence type="ECO:0000313" key="3">
    <source>
        <dbReference type="Proteomes" id="UP000325081"/>
    </source>
</evidence>
<feature type="region of interest" description="Disordered" evidence="1">
    <location>
        <begin position="1"/>
        <end position="38"/>
    </location>
</feature>
<name>A0A5A7PSY9_STRAF</name>
<feature type="compositionally biased region" description="Low complexity" evidence="1">
    <location>
        <begin position="382"/>
        <end position="391"/>
    </location>
</feature>
<gene>
    <name evidence="2" type="ORF">STAS_12263</name>
</gene>
<feature type="compositionally biased region" description="Polar residues" evidence="1">
    <location>
        <begin position="446"/>
        <end position="464"/>
    </location>
</feature>